<feature type="region of interest" description="Disordered" evidence="8">
    <location>
        <begin position="269"/>
        <end position="374"/>
    </location>
</feature>
<evidence type="ECO:0000259" key="9">
    <source>
        <dbReference type="PROSITE" id="PS51075"/>
    </source>
</evidence>
<dbReference type="SUPFAM" id="SSF56366">
    <property type="entry name" value="SMAD MH1 domain"/>
    <property type="match status" value="1"/>
</dbReference>
<feature type="region of interest" description="Disordered" evidence="8">
    <location>
        <begin position="50"/>
        <end position="69"/>
    </location>
</feature>
<evidence type="ECO:0000256" key="4">
    <source>
        <dbReference type="ARBA" id="ARBA00023015"/>
    </source>
</evidence>
<dbReference type="InterPro" id="IPR013019">
    <property type="entry name" value="MAD_homology_MH1"/>
</dbReference>
<keyword evidence="3" id="KW-0862">Zinc</keyword>
<dbReference type="GO" id="GO:0030154">
    <property type="term" value="P:cell differentiation"/>
    <property type="evidence" value="ECO:0007669"/>
    <property type="project" value="TreeGrafter"/>
</dbReference>
<dbReference type="GO" id="GO:0000981">
    <property type="term" value="F:DNA-binding transcription factor activity, RNA polymerase II-specific"/>
    <property type="evidence" value="ECO:0007669"/>
    <property type="project" value="TreeGrafter"/>
</dbReference>
<dbReference type="InterPro" id="IPR036578">
    <property type="entry name" value="SMAD_MH1_sf"/>
</dbReference>
<evidence type="ECO:0000256" key="1">
    <source>
        <dbReference type="ARBA" id="ARBA00005545"/>
    </source>
</evidence>
<dbReference type="GO" id="GO:0030509">
    <property type="term" value="P:BMP signaling pathway"/>
    <property type="evidence" value="ECO:0007669"/>
    <property type="project" value="TreeGrafter"/>
</dbReference>
<protein>
    <recommendedName>
        <fullName evidence="7">Mothers against decapentaplegic homolog</fullName>
        <shortName evidence="7">MAD homolog</shortName>
        <shortName evidence="7">Mothers against DPP homolog</shortName>
    </recommendedName>
    <alternativeName>
        <fullName evidence="7">SMAD family member</fullName>
    </alternativeName>
</protein>
<feature type="region of interest" description="Disordered" evidence="8">
    <location>
        <begin position="653"/>
        <end position="673"/>
    </location>
</feature>
<evidence type="ECO:0000256" key="5">
    <source>
        <dbReference type="ARBA" id="ARBA00023163"/>
    </source>
</evidence>
<dbReference type="Pfam" id="PF03166">
    <property type="entry name" value="MH2"/>
    <property type="match status" value="1"/>
</dbReference>
<dbReference type="InterPro" id="IPR008984">
    <property type="entry name" value="SMAD_FHA_dom_sf"/>
</dbReference>
<dbReference type="GO" id="GO:0046872">
    <property type="term" value="F:metal ion binding"/>
    <property type="evidence" value="ECO:0007669"/>
    <property type="project" value="UniProtKB-KW"/>
</dbReference>
<keyword evidence="6 7" id="KW-0539">Nucleus</keyword>
<accession>A0A1I8AZR2</accession>
<evidence type="ECO:0000313" key="12">
    <source>
        <dbReference type="WBParaSite" id="MhA1_Contig1148.frz3.fgene1"/>
    </source>
</evidence>
<dbReference type="Gene3D" id="1.25.40.10">
    <property type="entry name" value="Tetratricopeptide repeat domain"/>
    <property type="match status" value="1"/>
</dbReference>
<dbReference type="InterPro" id="IPR017855">
    <property type="entry name" value="SMAD-like_dom_sf"/>
</dbReference>
<evidence type="ECO:0000256" key="8">
    <source>
        <dbReference type="SAM" id="MobiDB-lite"/>
    </source>
</evidence>
<dbReference type="GO" id="GO:0009653">
    <property type="term" value="P:anatomical structure morphogenesis"/>
    <property type="evidence" value="ECO:0007669"/>
    <property type="project" value="TreeGrafter"/>
</dbReference>
<feature type="compositionally biased region" description="Polar residues" evidence="8">
    <location>
        <begin position="58"/>
        <end position="69"/>
    </location>
</feature>
<dbReference type="SUPFAM" id="SSF48452">
    <property type="entry name" value="TPR-like"/>
    <property type="match status" value="1"/>
</dbReference>
<dbReference type="InterPro" id="IPR003619">
    <property type="entry name" value="MAD_homology1_Dwarfin-type"/>
</dbReference>
<dbReference type="PANTHER" id="PTHR13703:SF45">
    <property type="entry name" value="MOTHERS AGAINST DECAPENTAPLEGIC HOMOLOG"/>
    <property type="match status" value="1"/>
</dbReference>
<organism evidence="11 12">
    <name type="scientific">Meloidogyne hapla</name>
    <name type="common">Root-knot nematode worm</name>
    <dbReference type="NCBI Taxonomy" id="6305"/>
    <lineage>
        <taxon>Eukaryota</taxon>
        <taxon>Metazoa</taxon>
        <taxon>Ecdysozoa</taxon>
        <taxon>Nematoda</taxon>
        <taxon>Chromadorea</taxon>
        <taxon>Rhabditida</taxon>
        <taxon>Tylenchina</taxon>
        <taxon>Tylenchomorpha</taxon>
        <taxon>Tylenchoidea</taxon>
        <taxon>Meloidogynidae</taxon>
        <taxon>Meloidogyninae</taxon>
        <taxon>Meloidogyne</taxon>
    </lineage>
</organism>
<dbReference type="GO" id="GO:0000978">
    <property type="term" value="F:RNA polymerase II cis-regulatory region sequence-specific DNA binding"/>
    <property type="evidence" value="ECO:0007669"/>
    <property type="project" value="TreeGrafter"/>
</dbReference>
<feature type="domain" description="MH2" evidence="10">
    <location>
        <begin position="492"/>
        <end position="743"/>
    </location>
</feature>
<feature type="compositionally biased region" description="Low complexity" evidence="8">
    <location>
        <begin position="1186"/>
        <end position="1195"/>
    </location>
</feature>
<keyword evidence="7" id="KW-0963">Cytoplasm</keyword>
<dbReference type="GO" id="GO:0050793">
    <property type="term" value="P:regulation of developmental process"/>
    <property type="evidence" value="ECO:0007669"/>
    <property type="project" value="UniProtKB-ARBA"/>
</dbReference>
<dbReference type="InterPro" id="IPR013790">
    <property type="entry name" value="Dwarfin"/>
</dbReference>
<dbReference type="GO" id="GO:0070411">
    <property type="term" value="F:I-SMAD binding"/>
    <property type="evidence" value="ECO:0007669"/>
    <property type="project" value="TreeGrafter"/>
</dbReference>
<dbReference type="SMART" id="SM00524">
    <property type="entry name" value="DWB"/>
    <property type="match status" value="1"/>
</dbReference>
<comment type="similarity">
    <text evidence="1 7">Belongs to the dwarfin/SMAD family.</text>
</comment>
<dbReference type="PROSITE" id="PS51076">
    <property type="entry name" value="MH2"/>
    <property type="match status" value="1"/>
</dbReference>
<comment type="subcellular location">
    <subcellularLocation>
        <location evidence="7">Cytoplasm</location>
    </subcellularLocation>
    <subcellularLocation>
        <location evidence="7">Nucleus</location>
    </subcellularLocation>
</comment>
<keyword evidence="4 7" id="KW-0805">Transcription regulation</keyword>
<dbReference type="SMART" id="SM00523">
    <property type="entry name" value="DWA"/>
    <property type="match status" value="1"/>
</dbReference>
<dbReference type="Gene3D" id="2.60.200.10">
    <property type="match status" value="1"/>
</dbReference>
<dbReference type="GO" id="GO:0051239">
    <property type="term" value="P:regulation of multicellular organismal process"/>
    <property type="evidence" value="ECO:0007669"/>
    <property type="project" value="UniProtKB-ARBA"/>
</dbReference>
<keyword evidence="5 7" id="KW-0804">Transcription</keyword>
<keyword evidence="2" id="KW-0479">Metal-binding</keyword>
<feature type="compositionally biased region" description="Low complexity" evidence="8">
    <location>
        <begin position="300"/>
        <end position="310"/>
    </location>
</feature>
<dbReference type="CDD" id="cd10492">
    <property type="entry name" value="MH1_SMAD_4"/>
    <property type="match status" value="1"/>
</dbReference>
<dbReference type="GO" id="GO:0005737">
    <property type="term" value="C:cytoplasm"/>
    <property type="evidence" value="ECO:0007669"/>
    <property type="project" value="UniProtKB-SubCell"/>
</dbReference>
<evidence type="ECO:0000256" key="2">
    <source>
        <dbReference type="ARBA" id="ARBA00022723"/>
    </source>
</evidence>
<feature type="compositionally biased region" description="Low complexity" evidence="8">
    <location>
        <begin position="1007"/>
        <end position="1019"/>
    </location>
</feature>
<proteinExistence type="inferred from homology"/>
<evidence type="ECO:0000313" key="11">
    <source>
        <dbReference type="Proteomes" id="UP000095281"/>
    </source>
</evidence>
<dbReference type="Gene3D" id="3.90.520.10">
    <property type="entry name" value="SMAD MH1 domain"/>
    <property type="match status" value="1"/>
</dbReference>
<dbReference type="WBParaSite" id="MhA1_Contig1148.frz3.fgene1">
    <property type="protein sequence ID" value="MhA1_Contig1148.frz3.fgene1"/>
    <property type="gene ID" value="MhA1_Contig1148.frz3.fgene1"/>
</dbReference>
<feature type="compositionally biased region" description="Basic and acidic residues" evidence="8">
    <location>
        <begin position="1175"/>
        <end position="1185"/>
    </location>
</feature>
<reference evidence="12" key="1">
    <citation type="submission" date="2016-11" db="UniProtKB">
        <authorList>
            <consortium name="WormBaseParasite"/>
        </authorList>
    </citation>
    <scope>IDENTIFICATION</scope>
</reference>
<dbReference type="InterPro" id="IPR011990">
    <property type="entry name" value="TPR-like_helical_dom_sf"/>
</dbReference>
<keyword evidence="11" id="KW-1185">Reference proteome</keyword>
<dbReference type="PANTHER" id="PTHR13703">
    <property type="entry name" value="SMAD"/>
    <property type="match status" value="1"/>
</dbReference>
<feature type="domain" description="MH1" evidence="9">
    <location>
        <begin position="71"/>
        <end position="195"/>
    </location>
</feature>
<dbReference type="AlphaFoldDB" id="A0A1I8AZR2"/>
<dbReference type="InterPro" id="IPR001132">
    <property type="entry name" value="SMAD_dom_Dwarfin-type"/>
</dbReference>
<dbReference type="GO" id="GO:0009791">
    <property type="term" value="P:post-embryonic development"/>
    <property type="evidence" value="ECO:0007669"/>
    <property type="project" value="UniProtKB-ARBA"/>
</dbReference>
<name>A0A1I8AZR2_MELHA</name>
<evidence type="ECO:0000256" key="6">
    <source>
        <dbReference type="ARBA" id="ARBA00023242"/>
    </source>
</evidence>
<dbReference type="InterPro" id="IPR019734">
    <property type="entry name" value="TPR_rpt"/>
</dbReference>
<dbReference type="Proteomes" id="UP000095281">
    <property type="component" value="Unplaced"/>
</dbReference>
<dbReference type="Pfam" id="PF03165">
    <property type="entry name" value="MH1"/>
    <property type="match status" value="1"/>
</dbReference>
<dbReference type="GO" id="GO:0071144">
    <property type="term" value="C:heteromeric SMAD protein complex"/>
    <property type="evidence" value="ECO:0007669"/>
    <property type="project" value="TreeGrafter"/>
</dbReference>
<evidence type="ECO:0000256" key="7">
    <source>
        <dbReference type="RuleBase" id="RU361195"/>
    </source>
</evidence>
<feature type="compositionally biased region" description="Polar residues" evidence="8">
    <location>
        <begin position="311"/>
        <end position="353"/>
    </location>
</feature>
<feature type="region of interest" description="Disordered" evidence="8">
    <location>
        <begin position="1161"/>
        <end position="1204"/>
    </location>
</feature>
<evidence type="ECO:0000256" key="3">
    <source>
        <dbReference type="ARBA" id="ARBA00022833"/>
    </source>
</evidence>
<sequence>MNPLQFNGGMNNSFGFSAGNSVPFQQPYVPPVRYLEGGDAQPVAPHFPIQQQQHHQQRGSMQRPSSTDANSTITNYLMHFVVDHDREFSKKAIESLIKKLKDKRDELDAFIISVSSLGRVETKCITTTRTLDGRLQVAGRKGFPHVVYSRAFRWHDLHKNELKHRSICVYAFDLKGEQVCVNPYHYERVISIEGGTTDLHSPSGLFLMSSYGEHSRVSPECKQLPLLHRGPGRPPNALKQHLQQLTPTQQSNPQHSTSTSVLRAHLSPNFPAHLNTHNQQVNQKHKQQLPNQMISDHTQQKQQFIQQKQQLPTDSQNKVPPTTLQHSHNQQMSKTHPHYSHSNAPLLISSNPVSVKMAPPSSVSTPSQNQHQHSLLQQNYQQPLSVVNPFAEFGVVIEPLNSSVANSACGSPRRIPQPSSPQQEINFIQRQQQYPLNYQQNAAYSPTFPQFLDLASSLESKPVVPKYIYGLDRLNNSKNRPPISDKPFPIHWCAISYYEYDRKVGDTFQATSEFSKVFIDGGLNSSDGSRFCLGSLTNTVRTDAAEKCRMNLGRGVCLMLKGEGDVWLTVLSKYPVFVQSHYLDMLTGREEPCQAHKFVQYTTVKIFDLQKCYECWERSSLERNVNRRLRQDQMMRRQQRLELGAPLVGDGSNPHLGTIRTSERSDEETTTDDPGVDDFRLLCTLNISFFKGFGLSYPRRTIHTLEKRHFMSLSDDFQQLVLDGELALRDTSKDIKSGIESLERALLIGSDDQKILSAIFCQLGNAYFSLHDFKQAKNFYMNDLTISRQLKSEIKEAEAYSNLSVSYTMLLDFKNAVFCAERVISIGARLNDEILKSRGYYNRGLAYLHSVSTWSDEDDHVDDYDHSYIEFLRERLQNSISSFKEYLSIMEKQKDKLFCGLGLGNLGNAYFCSSDYKSSIECNEKRLVIARELGDRSSIRRALINIARAHSMLGNHDHAWNSLLAAQRNSRESDCPEEVRTLIESELENLEKILEEKRTNDDSFSLSSKQTPSSRASSSRTRKSILKRYCKSVTNLDSLGSKKLKKRLLQNKFFTSGKVSTELAVKDEENEGEFMMGLIEKCSRQIDDQRTGPERINKIPLNFDDQQSLNSDLANSSSGNSRRLSLPRLKLASMTGTLRSVTNLKPTFFSGKNQKRFSKINKEASSTTNSAVKNVKKDDKSDDVSSSKGSSLTSKIIKMEVKDD</sequence>
<dbReference type="GO" id="GO:0060395">
    <property type="term" value="P:SMAD protein signal transduction"/>
    <property type="evidence" value="ECO:0007669"/>
    <property type="project" value="TreeGrafter"/>
</dbReference>
<dbReference type="SMART" id="SM00028">
    <property type="entry name" value="TPR"/>
    <property type="match status" value="4"/>
</dbReference>
<dbReference type="SUPFAM" id="SSF49879">
    <property type="entry name" value="SMAD/FHA domain"/>
    <property type="match status" value="1"/>
</dbReference>
<evidence type="ECO:0000259" key="10">
    <source>
        <dbReference type="PROSITE" id="PS51076"/>
    </source>
</evidence>
<feature type="region of interest" description="Disordered" evidence="8">
    <location>
        <begin position="1001"/>
        <end position="1023"/>
    </location>
</feature>
<dbReference type="PROSITE" id="PS51075">
    <property type="entry name" value="MH1"/>
    <property type="match status" value="1"/>
</dbReference>